<comment type="caution">
    <text evidence="2">The sequence shown here is derived from an EMBL/GenBank/DDBJ whole genome shotgun (WGS) entry which is preliminary data.</text>
</comment>
<dbReference type="RefSeq" id="WP_200340019.1">
    <property type="nucleotide sequence ID" value="NZ_NRRL01000013.1"/>
</dbReference>
<evidence type="ECO:0000313" key="3">
    <source>
        <dbReference type="Proteomes" id="UP001296873"/>
    </source>
</evidence>
<organism evidence="2 3">
    <name type="scientific">Rhodovibrio sodomensis</name>
    <dbReference type="NCBI Taxonomy" id="1088"/>
    <lineage>
        <taxon>Bacteria</taxon>
        <taxon>Pseudomonadati</taxon>
        <taxon>Pseudomonadota</taxon>
        <taxon>Alphaproteobacteria</taxon>
        <taxon>Rhodospirillales</taxon>
        <taxon>Rhodovibrionaceae</taxon>
        <taxon>Rhodovibrio</taxon>
    </lineage>
</organism>
<keyword evidence="3" id="KW-1185">Reference proteome</keyword>
<evidence type="ECO:0008006" key="4">
    <source>
        <dbReference type="Google" id="ProtNLM"/>
    </source>
</evidence>
<protein>
    <recommendedName>
        <fullName evidence="4">Exopolysaccharide biosynthesis protein exod</fullName>
    </recommendedName>
</protein>
<dbReference type="PANTHER" id="PTHR41795">
    <property type="entry name" value="EXOPOLYSACCHARIDE SYNTHESIS PROTEIN"/>
    <property type="match status" value="1"/>
</dbReference>
<keyword evidence="1" id="KW-0472">Membrane</keyword>
<accession>A0ABS1DBM1</accession>
<dbReference type="PIRSF" id="PIRSF033239">
    <property type="entry name" value="ExoD"/>
    <property type="match status" value="1"/>
</dbReference>
<reference evidence="2 3" key="1">
    <citation type="journal article" date="2020" name="Microorganisms">
        <title>Osmotic Adaptation and Compatible Solute Biosynthesis of Phototrophic Bacteria as Revealed from Genome Analyses.</title>
        <authorList>
            <person name="Imhoff J.F."/>
            <person name="Rahn T."/>
            <person name="Kunzel S."/>
            <person name="Keller A."/>
            <person name="Neulinger S.C."/>
        </authorList>
    </citation>
    <scope>NUCLEOTIDE SEQUENCE [LARGE SCALE GENOMIC DNA]</scope>
    <source>
        <strain evidence="2 3">DSM 9895</strain>
    </source>
</reference>
<proteinExistence type="predicted"/>
<dbReference type="InterPro" id="IPR010331">
    <property type="entry name" value="ExoD"/>
</dbReference>
<evidence type="ECO:0000313" key="2">
    <source>
        <dbReference type="EMBL" id="MBK1667854.1"/>
    </source>
</evidence>
<feature type="transmembrane region" description="Helical" evidence="1">
    <location>
        <begin position="178"/>
        <end position="198"/>
    </location>
</feature>
<feature type="transmembrane region" description="Helical" evidence="1">
    <location>
        <begin position="153"/>
        <end position="173"/>
    </location>
</feature>
<dbReference type="PANTHER" id="PTHR41795:SF1">
    <property type="entry name" value="EXOPOLYSACCHARIDE SYNTHESIS PROTEIN"/>
    <property type="match status" value="1"/>
</dbReference>
<dbReference type="EMBL" id="NRRL01000013">
    <property type="protein sequence ID" value="MBK1667854.1"/>
    <property type="molecule type" value="Genomic_DNA"/>
</dbReference>
<keyword evidence="1" id="KW-1133">Transmembrane helix</keyword>
<sequence>MSARTTPDGGSDSIKGTLQALKRAAEAERVSLGTLIDQLGQRTYGPLLFTIGLIAMSPIGAIPGASVVCATVVVLLAVQMSFGSRAPWVPGMLRRLEVDGDLSRRSIRRVEPYLRWLDRVTRARWTALLSRPALHAVVLGLCTLAVLMYPLALVPWGVFPVAGAITVIGLGLLTADGLLTALGLALALAGAGGGVYFLSG</sequence>
<keyword evidence="1" id="KW-0812">Transmembrane</keyword>
<feature type="transmembrane region" description="Helical" evidence="1">
    <location>
        <begin position="47"/>
        <end position="78"/>
    </location>
</feature>
<dbReference type="Proteomes" id="UP001296873">
    <property type="component" value="Unassembled WGS sequence"/>
</dbReference>
<gene>
    <name evidence="2" type="ORF">CKO28_07380</name>
</gene>
<feature type="transmembrane region" description="Helical" evidence="1">
    <location>
        <begin position="125"/>
        <end position="147"/>
    </location>
</feature>
<name>A0ABS1DBM1_9PROT</name>
<evidence type="ECO:0000256" key="1">
    <source>
        <dbReference type="SAM" id="Phobius"/>
    </source>
</evidence>
<dbReference type="Pfam" id="PF06055">
    <property type="entry name" value="ExoD"/>
    <property type="match status" value="1"/>
</dbReference>